<accession>A0AAN6M7A3</accession>
<feature type="compositionally biased region" description="Low complexity" evidence="1">
    <location>
        <begin position="126"/>
        <end position="149"/>
    </location>
</feature>
<dbReference type="EMBL" id="WVTA01000002">
    <property type="protein sequence ID" value="KAK3216495.1"/>
    <property type="molecule type" value="Genomic_DNA"/>
</dbReference>
<comment type="caution">
    <text evidence="2">The sequence shown here is derived from an EMBL/GenBank/DDBJ whole genome shotgun (WGS) entry which is preliminary data.</text>
</comment>
<feature type="region of interest" description="Disordered" evidence="1">
    <location>
        <begin position="169"/>
        <end position="240"/>
    </location>
</feature>
<feature type="compositionally biased region" description="Low complexity" evidence="1">
    <location>
        <begin position="184"/>
        <end position="197"/>
    </location>
</feature>
<sequence>MSSGNQPNPPQDAQRAAYRPPPRDLNDPEAMHAYMAAMGARYNDRFCMCCGQERNFEHRQNHTMCNGACWQCGHSDRHTGRLCPYWDCTMTLRQWSRKLHMRPVDLSNEQQNGILRDIRFVEAERPQSQNPRSQHPQQQRQRQQQQQQYFPQSVGNVFNFENLHVHGAFHGMPSTPGASTSTYSNRGGRLSRGSNRGATRGSVTSGYTNRGRSQYGRSQSGRSRGGLRGGVLQGRVERQPYRGSNNVLNYLRGMQEAGPPSTVGVNSSASVRRGPSRQDLFWQQANTERLELLDREAQLRTGLNPADRQDHDMTGMDPVDNTVSVTGVQDPLNVPGAAGCNTVHVPADQGPSNVPSTVGRNTVSAPEDQTPRIVPGAVGASQGFNAPPPNMSNGVPIPPRLTRMANAIEFHTFYHQALTDQDHAEHPRDIWLYIFGKEPIPYEYMRASVTGGLMARMENIHFPILTREQMTELDDNFDVFPTLNADLSTSLITRWKQVVGDGSFDEEDADFMTDTHVGDNGGTTLGISHLGLDESAE</sequence>
<evidence type="ECO:0000313" key="2">
    <source>
        <dbReference type="EMBL" id="KAK3216495.1"/>
    </source>
</evidence>
<feature type="region of interest" description="Disordered" evidence="1">
    <location>
        <begin position="124"/>
        <end position="149"/>
    </location>
</feature>
<feature type="compositionally biased region" description="Low complexity" evidence="1">
    <location>
        <begin position="210"/>
        <end position="222"/>
    </location>
</feature>
<organism evidence="2 3">
    <name type="scientific">Pseudopithomyces chartarum</name>
    <dbReference type="NCBI Taxonomy" id="1892770"/>
    <lineage>
        <taxon>Eukaryota</taxon>
        <taxon>Fungi</taxon>
        <taxon>Dikarya</taxon>
        <taxon>Ascomycota</taxon>
        <taxon>Pezizomycotina</taxon>
        <taxon>Dothideomycetes</taxon>
        <taxon>Pleosporomycetidae</taxon>
        <taxon>Pleosporales</taxon>
        <taxon>Massarineae</taxon>
        <taxon>Didymosphaeriaceae</taxon>
        <taxon>Pseudopithomyces</taxon>
    </lineage>
</organism>
<protein>
    <submittedName>
        <fullName evidence="2">Uncharacterized protein</fullName>
    </submittedName>
</protein>
<evidence type="ECO:0000313" key="3">
    <source>
        <dbReference type="Proteomes" id="UP001280581"/>
    </source>
</evidence>
<feature type="compositionally biased region" description="Gly residues" evidence="1">
    <location>
        <begin position="223"/>
        <end position="232"/>
    </location>
</feature>
<evidence type="ECO:0000256" key="1">
    <source>
        <dbReference type="SAM" id="MobiDB-lite"/>
    </source>
</evidence>
<proteinExistence type="predicted"/>
<gene>
    <name evidence="2" type="ORF">GRF29_8g3525387</name>
</gene>
<keyword evidence="3" id="KW-1185">Reference proteome</keyword>
<feature type="compositionally biased region" description="Polar residues" evidence="1">
    <location>
        <begin position="350"/>
        <end position="364"/>
    </location>
</feature>
<dbReference type="Proteomes" id="UP001280581">
    <property type="component" value="Unassembled WGS sequence"/>
</dbReference>
<feature type="region of interest" description="Disordered" evidence="1">
    <location>
        <begin position="1"/>
        <end position="23"/>
    </location>
</feature>
<dbReference type="AlphaFoldDB" id="A0AAN6M7A3"/>
<feature type="region of interest" description="Disordered" evidence="1">
    <location>
        <begin position="346"/>
        <end position="373"/>
    </location>
</feature>
<reference evidence="2 3" key="1">
    <citation type="submission" date="2021-02" db="EMBL/GenBank/DDBJ databases">
        <title>Genome assembly of Pseudopithomyces chartarum.</title>
        <authorList>
            <person name="Jauregui R."/>
            <person name="Singh J."/>
            <person name="Voisey C."/>
        </authorList>
    </citation>
    <scope>NUCLEOTIDE SEQUENCE [LARGE SCALE GENOMIC DNA]</scope>
    <source>
        <strain evidence="2 3">AGR01</strain>
    </source>
</reference>
<name>A0AAN6M7A3_9PLEO</name>